<accession>M0E0T4</accession>
<evidence type="ECO:0000313" key="2">
    <source>
        <dbReference type="EMBL" id="ELZ40537.1"/>
    </source>
</evidence>
<dbReference type="Proteomes" id="UP000011523">
    <property type="component" value="Unassembled WGS sequence"/>
</dbReference>
<evidence type="ECO:0000313" key="3">
    <source>
        <dbReference type="Proteomes" id="UP000011523"/>
    </source>
</evidence>
<dbReference type="OrthoDB" id="167123at2157"/>
<proteinExistence type="predicted"/>
<feature type="region of interest" description="Disordered" evidence="1">
    <location>
        <begin position="1"/>
        <end position="62"/>
    </location>
</feature>
<feature type="compositionally biased region" description="Low complexity" evidence="1">
    <location>
        <begin position="43"/>
        <end position="57"/>
    </location>
</feature>
<evidence type="ECO:0000256" key="1">
    <source>
        <dbReference type="SAM" id="MobiDB-lite"/>
    </source>
</evidence>
<organism evidence="2 3">
    <name type="scientific">Halorubrum tebenquichense DSM 14210</name>
    <dbReference type="NCBI Taxonomy" id="1227485"/>
    <lineage>
        <taxon>Archaea</taxon>
        <taxon>Methanobacteriati</taxon>
        <taxon>Methanobacteriota</taxon>
        <taxon>Stenosarchaea group</taxon>
        <taxon>Halobacteria</taxon>
        <taxon>Halobacteriales</taxon>
        <taxon>Haloferacaceae</taxon>
        <taxon>Halorubrum</taxon>
    </lineage>
</organism>
<protein>
    <submittedName>
        <fullName evidence="2">Uncharacterized protein</fullName>
    </submittedName>
</protein>
<reference evidence="2 3" key="1">
    <citation type="journal article" date="2014" name="PLoS Genet.">
        <title>Phylogenetically driven sequencing of extremely halophilic archaea reveals strategies for static and dynamic osmo-response.</title>
        <authorList>
            <person name="Becker E.A."/>
            <person name="Seitzer P.M."/>
            <person name="Tritt A."/>
            <person name="Larsen D."/>
            <person name="Krusor M."/>
            <person name="Yao A.I."/>
            <person name="Wu D."/>
            <person name="Madern D."/>
            <person name="Eisen J.A."/>
            <person name="Darling A.E."/>
            <person name="Facciotti M.T."/>
        </authorList>
    </citation>
    <scope>NUCLEOTIDE SEQUENCE [LARGE SCALE GENOMIC DNA]</scope>
    <source>
        <strain evidence="2 3">DSM 14210</strain>
    </source>
</reference>
<dbReference type="Pfam" id="PF25931">
    <property type="entry name" value="DUF7976"/>
    <property type="match status" value="1"/>
</dbReference>
<dbReference type="PATRIC" id="fig|1227485.3.peg.319"/>
<name>M0E0T4_9EURY</name>
<sequence length="130" mass="13524">MTDTDDGPSAAGGSDAEGTDAEGSDTEGTDAEGSDADGDGPEDALAAAGVDPVVPDGVDGGEFADDEAVRAFLREVAEDVRGDSSESKQLSAVLYRVSDLYDEAEETSPEEIYLNVRHIMRIKAEGGLRR</sequence>
<keyword evidence="3" id="KW-1185">Reference proteome</keyword>
<feature type="compositionally biased region" description="Acidic residues" evidence="1">
    <location>
        <begin position="17"/>
        <end position="42"/>
    </location>
</feature>
<dbReference type="EMBL" id="AOJD01000018">
    <property type="protein sequence ID" value="ELZ40537.1"/>
    <property type="molecule type" value="Genomic_DNA"/>
</dbReference>
<dbReference type="AlphaFoldDB" id="M0E0T4"/>
<comment type="caution">
    <text evidence="2">The sequence shown here is derived from an EMBL/GenBank/DDBJ whole genome shotgun (WGS) entry which is preliminary data.</text>
</comment>
<gene>
    <name evidence="2" type="ORF">C472_01709</name>
</gene>
<dbReference type="InterPro" id="IPR058282">
    <property type="entry name" value="DUF7976"/>
</dbReference>
<dbReference type="RefSeq" id="WP_006628049.1">
    <property type="nucleotide sequence ID" value="NZ_AOJD01000018.1"/>
</dbReference>